<evidence type="ECO:0000259" key="5">
    <source>
        <dbReference type="Pfam" id="PF04198"/>
    </source>
</evidence>
<evidence type="ECO:0000313" key="7">
    <source>
        <dbReference type="Proteomes" id="UP000198894"/>
    </source>
</evidence>
<comment type="similarity">
    <text evidence="1">Belongs to the SorC transcriptional regulatory family.</text>
</comment>
<reference evidence="7" key="1">
    <citation type="submission" date="2016-10" db="EMBL/GenBank/DDBJ databases">
        <authorList>
            <person name="Varghese N."/>
            <person name="Submissions S."/>
        </authorList>
    </citation>
    <scope>NUCLEOTIDE SEQUENCE [LARGE SCALE GENOMIC DNA]</scope>
    <source>
        <strain evidence="7">CGMCC 1.11022</strain>
    </source>
</reference>
<dbReference type="GO" id="GO:0003677">
    <property type="term" value="F:DNA binding"/>
    <property type="evidence" value="ECO:0007669"/>
    <property type="project" value="UniProtKB-KW"/>
</dbReference>
<evidence type="ECO:0000313" key="6">
    <source>
        <dbReference type="EMBL" id="SDK18946.1"/>
    </source>
</evidence>
<feature type="domain" description="Sugar-binding" evidence="5">
    <location>
        <begin position="81"/>
        <end position="327"/>
    </location>
</feature>
<dbReference type="Gene3D" id="3.40.50.1360">
    <property type="match status" value="1"/>
</dbReference>
<gene>
    <name evidence="6" type="ORF">SAMN05428953_112149</name>
</gene>
<keyword evidence="3 6" id="KW-0238">DNA-binding</keyword>
<name>A0A1G8ZUZ5_9HYPH</name>
<dbReference type="RefSeq" id="WP_091596103.1">
    <property type="nucleotide sequence ID" value="NZ_FNEE01000012.1"/>
</dbReference>
<keyword evidence="4" id="KW-0804">Transcription</keyword>
<dbReference type="Gene3D" id="1.10.10.10">
    <property type="entry name" value="Winged helix-like DNA-binding domain superfamily/Winged helix DNA-binding domain"/>
    <property type="match status" value="1"/>
</dbReference>
<dbReference type="PANTHER" id="PTHR34294">
    <property type="entry name" value="TRANSCRIPTIONAL REGULATOR-RELATED"/>
    <property type="match status" value="1"/>
</dbReference>
<dbReference type="SUPFAM" id="SSF100950">
    <property type="entry name" value="NagB/RpiA/CoA transferase-like"/>
    <property type="match status" value="1"/>
</dbReference>
<dbReference type="InterPro" id="IPR007324">
    <property type="entry name" value="Sugar-bd_dom_put"/>
</dbReference>
<keyword evidence="2" id="KW-0805">Transcription regulation</keyword>
<organism evidence="6 7">
    <name type="scientific">Mesorhizobium muleiense</name>
    <dbReference type="NCBI Taxonomy" id="1004279"/>
    <lineage>
        <taxon>Bacteria</taxon>
        <taxon>Pseudomonadati</taxon>
        <taxon>Pseudomonadota</taxon>
        <taxon>Alphaproteobacteria</taxon>
        <taxon>Hyphomicrobiales</taxon>
        <taxon>Phyllobacteriaceae</taxon>
        <taxon>Mesorhizobium</taxon>
    </lineage>
</organism>
<protein>
    <submittedName>
        <fullName evidence="6">DNA-binding transcriptional regulator LsrR, DeoR family</fullName>
    </submittedName>
</protein>
<evidence type="ECO:0000256" key="1">
    <source>
        <dbReference type="ARBA" id="ARBA00010466"/>
    </source>
</evidence>
<keyword evidence="7" id="KW-1185">Reference proteome</keyword>
<dbReference type="AlphaFoldDB" id="A0A1G8ZUZ5"/>
<dbReference type="PANTHER" id="PTHR34294:SF1">
    <property type="entry name" value="TRANSCRIPTIONAL REGULATOR LSRR"/>
    <property type="match status" value="1"/>
</dbReference>
<proteinExistence type="inferred from homology"/>
<sequence>MNANADIDVVRPSGLSALPPEFDSAVAWAAWLYYVDQLNQSDVAKVMNVSRASVVHYLQEARESGLVAVQVDHDAFARTLTSRRLMEKYGLRGAAVIPDLDPNDADRRIGEAAGRLLASMVDPGDTIGVAWGKTVLAAARSIPRLRHDRNLTVVQLSGSSIGTSDFSPEFCTSLMANRLGARCINLLAPAIVSTDELHDQLMQEPMLVNQFRMIHAAGKVIFGIGDIGPESTYARAGISDAAALAGMIEQGALGVIIGRFIDAQGAAFATPLDGRTVGITLDELKAVPVRICAAGGARKMAAIRAGLGGGYATHFVTDMATANSLLE</sequence>
<accession>A0A1G8ZUZ5</accession>
<evidence type="ECO:0000256" key="4">
    <source>
        <dbReference type="ARBA" id="ARBA00023163"/>
    </source>
</evidence>
<evidence type="ECO:0000256" key="3">
    <source>
        <dbReference type="ARBA" id="ARBA00023125"/>
    </source>
</evidence>
<dbReference type="GO" id="GO:0030246">
    <property type="term" value="F:carbohydrate binding"/>
    <property type="evidence" value="ECO:0007669"/>
    <property type="project" value="InterPro"/>
</dbReference>
<dbReference type="InterPro" id="IPR036388">
    <property type="entry name" value="WH-like_DNA-bd_sf"/>
</dbReference>
<evidence type="ECO:0000256" key="2">
    <source>
        <dbReference type="ARBA" id="ARBA00023015"/>
    </source>
</evidence>
<dbReference type="Pfam" id="PF04198">
    <property type="entry name" value="Sugar-bind"/>
    <property type="match status" value="1"/>
</dbReference>
<dbReference type="InterPro" id="IPR051054">
    <property type="entry name" value="SorC_transcr_regulators"/>
</dbReference>
<dbReference type="Proteomes" id="UP000198894">
    <property type="component" value="Unassembled WGS sequence"/>
</dbReference>
<dbReference type="InterPro" id="IPR037171">
    <property type="entry name" value="NagB/RpiA_transferase-like"/>
</dbReference>
<dbReference type="EMBL" id="FNEE01000012">
    <property type="protein sequence ID" value="SDK18946.1"/>
    <property type="molecule type" value="Genomic_DNA"/>
</dbReference>